<dbReference type="EMBL" id="GETE01000227">
    <property type="protein sequence ID" value="JAT79204.1"/>
    <property type="molecule type" value="Transcribed_RNA"/>
</dbReference>
<reference evidence="1" key="1">
    <citation type="submission" date="2016-07" db="EMBL/GenBank/DDBJ databases">
        <title>Salivary Glands transcriptome analysis on engorged females of Ornithodoros brasiliensis (Acari:Argasidae).</title>
        <authorList>
            <person name="Simons S.M."/>
            <person name="Carvalho E."/>
            <person name="Junqueira-de-Azevedo I."/>
            <person name="Ho P.L."/>
            <person name="Giovanni D."/>
            <person name="Mendonca R."/>
            <person name="Onofrio V."/>
            <person name="Landulfo G."/>
            <person name="Ramirez D."/>
            <person name="Barros-Battesti D."/>
        </authorList>
    </citation>
    <scope>NUCLEOTIDE SEQUENCE</scope>
    <source>
        <strain evidence="1">Female</strain>
        <tissue evidence="1">Salivary gland</tissue>
    </source>
</reference>
<dbReference type="AlphaFoldDB" id="A0A1D2AJ24"/>
<protein>
    <recommendedName>
        <fullName evidence="2">Protein pinocchio</fullName>
    </recommendedName>
</protein>
<organism evidence="1">
    <name type="scientific">Ornithodoros brasiliensis</name>
    <name type="common">Mouro tick</name>
    <dbReference type="NCBI Taxonomy" id="888526"/>
    <lineage>
        <taxon>Eukaryota</taxon>
        <taxon>Metazoa</taxon>
        <taxon>Ecdysozoa</taxon>
        <taxon>Arthropoda</taxon>
        <taxon>Chelicerata</taxon>
        <taxon>Arachnida</taxon>
        <taxon>Acari</taxon>
        <taxon>Parasitiformes</taxon>
        <taxon>Ixodida</taxon>
        <taxon>Ixodoidea</taxon>
        <taxon>Argasidae</taxon>
        <taxon>Ornithodorinae</taxon>
        <taxon>Ornithodoros</taxon>
    </lineage>
</organism>
<evidence type="ECO:0008006" key="2">
    <source>
        <dbReference type="Google" id="ProtNLM"/>
    </source>
</evidence>
<sequence length="179" mass="19835">GVPIKVASLCVRTYTVSCCASSVENTLDYVHNMATGVLVSYPALHESHPAAFKHKKDLCIRHSKSDPTLATLSRPSYLCCQESDLQAWESIENLAIQADAVLTIEGLKLQYNSCFTCGVSWYEDHVSLDCSECGGYAMQRPCLACNGRCNAAWRRNLAASHEQRRAQWEGECLLSRDTL</sequence>
<evidence type="ECO:0000313" key="1">
    <source>
        <dbReference type="EMBL" id="JAT79204.1"/>
    </source>
</evidence>
<name>A0A1D2AJ24_ORNBR</name>
<feature type="non-terminal residue" evidence="1">
    <location>
        <position position="1"/>
    </location>
</feature>
<accession>A0A1D2AJ24</accession>
<proteinExistence type="predicted"/>